<keyword evidence="4" id="KW-1185">Reference proteome</keyword>
<organism evidence="3 4">
    <name type="scientific">Alicyclobacillus fodiniaquatilis</name>
    <dbReference type="NCBI Taxonomy" id="1661150"/>
    <lineage>
        <taxon>Bacteria</taxon>
        <taxon>Bacillati</taxon>
        <taxon>Bacillota</taxon>
        <taxon>Bacilli</taxon>
        <taxon>Bacillales</taxon>
        <taxon>Alicyclobacillaceae</taxon>
        <taxon>Alicyclobacillus</taxon>
    </lineage>
</organism>
<dbReference type="Gene3D" id="3.30.70.1380">
    <property type="entry name" value="Transcriptional regulatory protein pf0864 domain like"/>
    <property type="match status" value="1"/>
</dbReference>
<comment type="caution">
    <text evidence="3">The sequence shown here is derived from an EMBL/GenBank/DDBJ whole genome shotgun (WGS) entry which is preliminary data.</text>
</comment>
<accession>A0ABW4JR45</accession>
<sequence length="405" mass="43413">MTVAFIECVAGASGDMFLGAWLDLGVPEDTWRQQLAGLSVHEYEIVVERVKPSGIAATKVNVLTAHSHHHRHLPDIERIIDASDLPLIVKEKSKEAFHHLAVAEAAVHGTVPEKIHFHEVGAVDAIVDIVGSMIAWHLLGQPTCVVTPIEVGGGTVKCAHGVMPVPAPATARLLAGFPTYSSGLWGETTTPTGAAILRTLAQPYSKRPFIGKEVGYGAGTKELPVANLLRIQLGDWAPATMPVSAGAEQSAAGLPKPVSAVVIEANVDDMSPEFAGYIIEKLLAQGAMDATWTPMVMKKGRPAIQLQVLCAREKLPALQEEIFRQSSSIGLRYYDVEKLELPRETMEVQTNYGSVAVKAAKLGGATVNVAPEYETCKKIAEEQGVSFKQVYQSALAQAVADDIHR</sequence>
<dbReference type="HAMAP" id="MF_01074">
    <property type="entry name" value="LarC"/>
    <property type="match status" value="1"/>
</dbReference>
<dbReference type="GO" id="GO:0016829">
    <property type="term" value="F:lyase activity"/>
    <property type="evidence" value="ECO:0007669"/>
    <property type="project" value="UniProtKB-KW"/>
</dbReference>
<dbReference type="PANTHER" id="PTHR36566:SF1">
    <property type="entry name" value="PYRIDINIUM-3,5-BISTHIOCARBOXYLIC ACID MONONUCLEOTIDE NICKEL INSERTION PROTEIN"/>
    <property type="match status" value="1"/>
</dbReference>
<dbReference type="EC" id="4.99.1.12" evidence="2"/>
<dbReference type="NCBIfam" id="TIGR00299">
    <property type="entry name" value="nickel pincer cofactor biosynthesis protein LarC"/>
    <property type="match status" value="1"/>
</dbReference>
<comment type="similarity">
    <text evidence="2">Belongs to the LarC family.</text>
</comment>
<protein>
    <recommendedName>
        <fullName evidence="2">Pyridinium-3,5-bisthiocarboxylic acid mononucleotide nickel insertion protein</fullName>
        <shortName evidence="2">P2TMN nickel insertion protein</shortName>
        <ecNumber evidence="2">4.99.1.12</ecNumber>
    </recommendedName>
    <alternativeName>
        <fullName evidence="2">Nickel-pincer cofactor biosynthesis protein LarC</fullName>
    </alternativeName>
</protein>
<evidence type="ECO:0000313" key="3">
    <source>
        <dbReference type="EMBL" id="MFD1677605.1"/>
    </source>
</evidence>
<proteinExistence type="inferred from homology"/>
<dbReference type="PANTHER" id="PTHR36566">
    <property type="entry name" value="NICKEL INSERTION PROTEIN-RELATED"/>
    <property type="match status" value="1"/>
</dbReference>
<dbReference type="Gene3D" id="3.10.20.300">
    <property type="entry name" value="mk0293 like domain"/>
    <property type="match status" value="1"/>
</dbReference>
<dbReference type="EMBL" id="JBHUCX010000095">
    <property type="protein sequence ID" value="MFD1677605.1"/>
    <property type="molecule type" value="Genomic_DNA"/>
</dbReference>
<keyword evidence="1 2" id="KW-0533">Nickel</keyword>
<dbReference type="InterPro" id="IPR002822">
    <property type="entry name" value="Ni_insertion"/>
</dbReference>
<keyword evidence="2 3" id="KW-0456">Lyase</keyword>
<comment type="function">
    <text evidence="2">Involved in the biosynthesis of a nickel-pincer cofactor ((SCS)Ni(II) pincer complex). Binds Ni(2+), and functions in nickel delivery to pyridinium-3,5-bisthiocarboxylic acid mononucleotide (P2TMN), to form the mature cofactor. Is thus probably required for the activation of nickel-pincer cofactor-dependent enzymes.</text>
</comment>
<reference evidence="4" key="1">
    <citation type="journal article" date="2019" name="Int. J. Syst. Evol. Microbiol.">
        <title>The Global Catalogue of Microorganisms (GCM) 10K type strain sequencing project: providing services to taxonomists for standard genome sequencing and annotation.</title>
        <authorList>
            <consortium name="The Broad Institute Genomics Platform"/>
            <consortium name="The Broad Institute Genome Sequencing Center for Infectious Disease"/>
            <person name="Wu L."/>
            <person name="Ma J."/>
        </authorList>
    </citation>
    <scope>NUCLEOTIDE SEQUENCE [LARGE SCALE GENOMIC DNA]</scope>
    <source>
        <strain evidence="4">CGMCC 1.12286</strain>
    </source>
</reference>
<evidence type="ECO:0000256" key="2">
    <source>
        <dbReference type="HAMAP-Rule" id="MF_01074"/>
    </source>
</evidence>
<dbReference type="RefSeq" id="WP_377945515.1">
    <property type="nucleotide sequence ID" value="NZ_JBHUCX010000095.1"/>
</dbReference>
<comment type="catalytic activity">
    <reaction evidence="2">
        <text>Ni(II)-pyridinium-3,5-bisthiocarboxylate mononucleotide = pyridinium-3,5-bisthiocarboxylate mononucleotide + Ni(2+)</text>
        <dbReference type="Rhea" id="RHEA:54784"/>
        <dbReference type="ChEBI" id="CHEBI:49786"/>
        <dbReference type="ChEBI" id="CHEBI:137372"/>
        <dbReference type="ChEBI" id="CHEBI:137373"/>
        <dbReference type="EC" id="4.99.1.12"/>
    </reaction>
</comment>
<evidence type="ECO:0000313" key="4">
    <source>
        <dbReference type="Proteomes" id="UP001597079"/>
    </source>
</evidence>
<gene>
    <name evidence="2 3" type="primary">larC</name>
    <name evidence="3" type="ORF">ACFSB2_23365</name>
</gene>
<dbReference type="Proteomes" id="UP001597079">
    <property type="component" value="Unassembled WGS sequence"/>
</dbReference>
<name>A0ABW4JR45_9BACL</name>
<dbReference type="Pfam" id="PF01969">
    <property type="entry name" value="Ni_insertion"/>
    <property type="match status" value="1"/>
</dbReference>
<evidence type="ECO:0000256" key="1">
    <source>
        <dbReference type="ARBA" id="ARBA00022596"/>
    </source>
</evidence>